<comment type="caution">
    <text evidence="1">The sequence shown here is derived from an EMBL/GenBank/DDBJ whole genome shotgun (WGS) entry which is preliminary data.</text>
</comment>
<evidence type="ECO:0000313" key="1">
    <source>
        <dbReference type="EMBL" id="RNA01347.1"/>
    </source>
</evidence>
<sequence length="82" mass="9557">MKYLSNKCVRVITLIRGTTLNISIRSFDLNDESQFKISFLIMTLYNFQSCICYQGLQNSNLAEIRFQCVKACSIYWAENDIN</sequence>
<reference evidence="1 2" key="1">
    <citation type="journal article" date="2018" name="Sci. Rep.">
        <title>Genomic signatures of local adaptation to the degree of environmental predictability in rotifers.</title>
        <authorList>
            <person name="Franch-Gras L."/>
            <person name="Hahn C."/>
            <person name="Garcia-Roger E.M."/>
            <person name="Carmona M.J."/>
            <person name="Serra M."/>
            <person name="Gomez A."/>
        </authorList>
    </citation>
    <scope>NUCLEOTIDE SEQUENCE [LARGE SCALE GENOMIC DNA]</scope>
    <source>
        <strain evidence="1">HYR1</strain>
    </source>
</reference>
<keyword evidence="2" id="KW-1185">Reference proteome</keyword>
<dbReference type="Proteomes" id="UP000276133">
    <property type="component" value="Unassembled WGS sequence"/>
</dbReference>
<gene>
    <name evidence="1" type="ORF">BpHYR1_010115</name>
</gene>
<name>A0A3M7PQB9_BRAPC</name>
<dbReference type="AlphaFoldDB" id="A0A3M7PQB9"/>
<evidence type="ECO:0000313" key="2">
    <source>
        <dbReference type="Proteomes" id="UP000276133"/>
    </source>
</evidence>
<protein>
    <submittedName>
        <fullName evidence="1">Uncharacterized protein</fullName>
    </submittedName>
</protein>
<organism evidence="1 2">
    <name type="scientific">Brachionus plicatilis</name>
    <name type="common">Marine rotifer</name>
    <name type="synonym">Brachionus muelleri</name>
    <dbReference type="NCBI Taxonomy" id="10195"/>
    <lineage>
        <taxon>Eukaryota</taxon>
        <taxon>Metazoa</taxon>
        <taxon>Spiralia</taxon>
        <taxon>Gnathifera</taxon>
        <taxon>Rotifera</taxon>
        <taxon>Eurotatoria</taxon>
        <taxon>Monogononta</taxon>
        <taxon>Pseudotrocha</taxon>
        <taxon>Ploima</taxon>
        <taxon>Brachionidae</taxon>
        <taxon>Brachionus</taxon>
    </lineage>
</organism>
<accession>A0A3M7PQB9</accession>
<proteinExistence type="predicted"/>
<dbReference type="EMBL" id="REGN01009367">
    <property type="protein sequence ID" value="RNA01347.1"/>
    <property type="molecule type" value="Genomic_DNA"/>
</dbReference>